<protein>
    <recommendedName>
        <fullName evidence="3">Phage tail protein</fullName>
    </recommendedName>
</protein>
<gene>
    <name evidence="1" type="ORF">GEV47_16695</name>
</gene>
<organism evidence="1 2">
    <name type="scientific">Glaciimonas soli</name>
    <dbReference type="NCBI Taxonomy" id="2590999"/>
    <lineage>
        <taxon>Bacteria</taxon>
        <taxon>Pseudomonadati</taxon>
        <taxon>Pseudomonadota</taxon>
        <taxon>Betaproteobacteria</taxon>
        <taxon>Burkholderiales</taxon>
        <taxon>Oxalobacteraceae</taxon>
        <taxon>Glaciimonas</taxon>
    </lineage>
</organism>
<sequence length="651" mass="70945">MELVFSDPLAIKQPLGLVFGEMGSTPELPKLVTLNGALPSMSGNMQMTTVTNAVAIGVLPTMTGRATITVLVDVMINSRLPTLTGGVAVKYVSGAVRPTVAEPVNYWQMTQPASITVLDSRHGILRTHAVQANDWRQARSATTGILSCKPKTVFSTPLLCCLAQHDAERLATITHNVISQDGLHDRRPSALTTFQQGSVTASSAKQSPWQCALRASRNQIAGRWQSAGTYSLQQSEFARSGWSLPIGVGTKFEAAMRPQAGMLLWPVTPVLDPCYVPPLGCAVQLLFIDTHGDTQLVFICRQETDPAQTIVVPKLRVYVVINSAALIRVDGNIDLPTLGMTLAIDYESWTWSFTASLPERTLRDLEPGRDGDPVEVEALINGAPYRFIVESLSRERTFGQRSVKIAGRGKSALLDTPYAPNSYFMNPQARTAQQLMGDVLTVNGVPLDWQVDWQLTDWLVPAGVWSHQGSYISALNRIASAAGGYIQPHATEAQLRILPIYPKPAWEWGGITPDYELPADVTTREAIEWKETPRYNRVFVSGISNGVLGQVTRQGTAGDNIATMVTDSLITHADAARQRGVAILSDTGRRADITLKLPVLRETGIIVPGKFIDYEDGSTKRRGIVRSTAVDVGRPEIWQSIGVETREVSRA</sequence>
<dbReference type="OrthoDB" id="8609885at2"/>
<accession>A0A843YWG3</accession>
<proteinExistence type="predicted"/>
<dbReference type="AlphaFoldDB" id="A0A843YWG3"/>
<dbReference type="Proteomes" id="UP000451565">
    <property type="component" value="Unassembled WGS sequence"/>
</dbReference>
<evidence type="ECO:0000313" key="1">
    <source>
        <dbReference type="EMBL" id="MQR02317.1"/>
    </source>
</evidence>
<dbReference type="RefSeq" id="WP_153235947.1">
    <property type="nucleotide sequence ID" value="NZ_WINI01000009.1"/>
</dbReference>
<comment type="caution">
    <text evidence="1">The sequence shown here is derived from an EMBL/GenBank/DDBJ whole genome shotgun (WGS) entry which is preliminary data.</text>
</comment>
<evidence type="ECO:0000313" key="2">
    <source>
        <dbReference type="Proteomes" id="UP000451565"/>
    </source>
</evidence>
<reference evidence="1 2" key="1">
    <citation type="submission" date="2019-10" db="EMBL/GenBank/DDBJ databases">
        <title>Glaciimonas soli sp. nov., a psychrophilic bacterium isolated from the forest soil of a high elevation mountain in Taiwan.</title>
        <authorList>
            <person name="Wang L.-T."/>
            <person name="Shieh W.Y."/>
        </authorList>
    </citation>
    <scope>NUCLEOTIDE SEQUENCE [LARGE SCALE GENOMIC DNA]</scope>
    <source>
        <strain evidence="1 2">GS1</strain>
    </source>
</reference>
<keyword evidence="2" id="KW-1185">Reference proteome</keyword>
<dbReference type="SUPFAM" id="SSF69279">
    <property type="entry name" value="Phage tail proteins"/>
    <property type="match status" value="1"/>
</dbReference>
<dbReference type="EMBL" id="WINI01000009">
    <property type="protein sequence ID" value="MQR02317.1"/>
    <property type="molecule type" value="Genomic_DNA"/>
</dbReference>
<name>A0A843YWG3_9BURK</name>
<evidence type="ECO:0008006" key="3">
    <source>
        <dbReference type="Google" id="ProtNLM"/>
    </source>
</evidence>